<dbReference type="PANTHER" id="PTHR46600">
    <property type="entry name" value="THAP DOMAIN-CONTAINING"/>
    <property type="match status" value="1"/>
</dbReference>
<evidence type="ECO:0000256" key="7">
    <source>
        <dbReference type="ARBA" id="ARBA00023054"/>
    </source>
</evidence>
<evidence type="ECO:0000256" key="12">
    <source>
        <dbReference type="PROSITE-ProRule" id="PRU00309"/>
    </source>
</evidence>
<evidence type="ECO:0000259" key="13">
    <source>
        <dbReference type="PROSITE" id="PS50950"/>
    </source>
</evidence>
<dbReference type="Pfam" id="PF05485">
    <property type="entry name" value="THAP"/>
    <property type="match status" value="1"/>
</dbReference>
<proteinExistence type="inferred from homology"/>
<keyword evidence="8 12" id="KW-0238">DNA-binding</keyword>
<evidence type="ECO:0000313" key="15">
    <source>
        <dbReference type="Proteomes" id="UP001186944"/>
    </source>
</evidence>
<protein>
    <recommendedName>
        <fullName evidence="13">THAP-type domain-containing protein</fullName>
    </recommendedName>
</protein>
<keyword evidence="7" id="KW-0175">Coiled coil</keyword>
<gene>
    <name evidence="14" type="ORF">FSP39_008054</name>
</gene>
<evidence type="ECO:0000256" key="8">
    <source>
        <dbReference type="ARBA" id="ARBA00023125"/>
    </source>
</evidence>
<keyword evidence="4 12" id="KW-0863">Zinc-finger</keyword>
<keyword evidence="11" id="KW-0131">Cell cycle</keyword>
<dbReference type="GO" id="GO:0043565">
    <property type="term" value="F:sequence-specific DNA binding"/>
    <property type="evidence" value="ECO:0007669"/>
    <property type="project" value="InterPro"/>
</dbReference>
<evidence type="ECO:0000256" key="4">
    <source>
        <dbReference type="ARBA" id="ARBA00022771"/>
    </source>
</evidence>
<keyword evidence="15" id="KW-1185">Reference proteome</keyword>
<evidence type="ECO:0000256" key="9">
    <source>
        <dbReference type="ARBA" id="ARBA00023163"/>
    </source>
</evidence>
<evidence type="ECO:0000256" key="6">
    <source>
        <dbReference type="ARBA" id="ARBA00023015"/>
    </source>
</evidence>
<dbReference type="AlphaFoldDB" id="A0AA89BX10"/>
<comment type="caution">
    <text evidence="14">The sequence shown here is derived from an EMBL/GenBank/DDBJ whole genome shotgun (WGS) entry which is preliminary data.</text>
</comment>
<keyword evidence="9" id="KW-0804">Transcription</keyword>
<keyword evidence="6" id="KW-0805">Transcription regulation</keyword>
<accession>A0AA89BX10</accession>
<dbReference type="EMBL" id="VSWD01000012">
    <property type="protein sequence ID" value="KAK3085740.1"/>
    <property type="molecule type" value="Genomic_DNA"/>
</dbReference>
<dbReference type="Proteomes" id="UP001186944">
    <property type="component" value="Unassembled WGS sequence"/>
</dbReference>
<dbReference type="InterPro" id="IPR006612">
    <property type="entry name" value="THAP_Znf"/>
</dbReference>
<evidence type="ECO:0000256" key="10">
    <source>
        <dbReference type="ARBA" id="ARBA00023242"/>
    </source>
</evidence>
<name>A0AA89BX10_PINIB</name>
<dbReference type="PROSITE" id="PS50950">
    <property type="entry name" value="ZF_THAP"/>
    <property type="match status" value="1"/>
</dbReference>
<evidence type="ECO:0000256" key="3">
    <source>
        <dbReference type="ARBA" id="ARBA00022723"/>
    </source>
</evidence>
<evidence type="ECO:0000313" key="14">
    <source>
        <dbReference type="EMBL" id="KAK3085740.1"/>
    </source>
</evidence>
<evidence type="ECO:0000256" key="2">
    <source>
        <dbReference type="ARBA" id="ARBA00006177"/>
    </source>
</evidence>
<keyword evidence="5" id="KW-0862">Zinc</keyword>
<dbReference type="GO" id="GO:0008270">
    <property type="term" value="F:zinc ion binding"/>
    <property type="evidence" value="ECO:0007669"/>
    <property type="project" value="UniProtKB-KW"/>
</dbReference>
<dbReference type="InterPro" id="IPR026516">
    <property type="entry name" value="THAP1/10"/>
</dbReference>
<evidence type="ECO:0000256" key="5">
    <source>
        <dbReference type="ARBA" id="ARBA00022833"/>
    </source>
</evidence>
<feature type="domain" description="THAP-type" evidence="13">
    <location>
        <begin position="1"/>
        <end position="75"/>
    </location>
</feature>
<sequence length="75" mass="8521">MPNSCFVKGCKNRADGVQVRSFYAIPAIITHQDQKTLKLSLKRRQKWIAAIGREKAATKYSKVCSDHFITGKMLH</sequence>
<organism evidence="14 15">
    <name type="scientific">Pinctada imbricata</name>
    <name type="common">Atlantic pearl-oyster</name>
    <name type="synonym">Pinctada martensii</name>
    <dbReference type="NCBI Taxonomy" id="66713"/>
    <lineage>
        <taxon>Eukaryota</taxon>
        <taxon>Metazoa</taxon>
        <taxon>Spiralia</taxon>
        <taxon>Lophotrochozoa</taxon>
        <taxon>Mollusca</taxon>
        <taxon>Bivalvia</taxon>
        <taxon>Autobranchia</taxon>
        <taxon>Pteriomorphia</taxon>
        <taxon>Pterioida</taxon>
        <taxon>Pterioidea</taxon>
        <taxon>Pteriidae</taxon>
        <taxon>Pinctada</taxon>
    </lineage>
</organism>
<keyword evidence="10" id="KW-0539">Nucleus</keyword>
<keyword evidence="3" id="KW-0479">Metal-binding</keyword>
<evidence type="ECO:0000256" key="11">
    <source>
        <dbReference type="ARBA" id="ARBA00023306"/>
    </source>
</evidence>
<evidence type="ECO:0000256" key="1">
    <source>
        <dbReference type="ARBA" id="ARBA00004642"/>
    </source>
</evidence>
<dbReference type="SUPFAM" id="SSF57716">
    <property type="entry name" value="Glucocorticoid receptor-like (DNA-binding domain)"/>
    <property type="match status" value="1"/>
</dbReference>
<reference evidence="14" key="1">
    <citation type="submission" date="2019-08" db="EMBL/GenBank/DDBJ databases">
        <title>The improved chromosome-level genome for the pearl oyster Pinctada fucata martensii using PacBio sequencing and Hi-C.</title>
        <authorList>
            <person name="Zheng Z."/>
        </authorList>
    </citation>
    <scope>NUCLEOTIDE SEQUENCE</scope>
    <source>
        <strain evidence="14">ZZ-2019</strain>
        <tissue evidence="14">Adductor muscle</tissue>
    </source>
</reference>
<dbReference type="GO" id="GO:0005654">
    <property type="term" value="C:nucleoplasm"/>
    <property type="evidence" value="ECO:0007669"/>
    <property type="project" value="UniProtKB-SubCell"/>
</dbReference>
<comment type="subcellular location">
    <subcellularLocation>
        <location evidence="1">Nucleus</location>
        <location evidence="1">Nucleoplasm</location>
    </subcellularLocation>
</comment>
<dbReference type="PANTHER" id="PTHR46600:SF1">
    <property type="entry name" value="THAP DOMAIN-CONTAINING PROTEIN 1"/>
    <property type="match status" value="1"/>
</dbReference>
<comment type="similarity">
    <text evidence="2">Belongs to the THAP1 family.</text>
</comment>